<dbReference type="EMBL" id="JAKOGI010001058">
    <property type="protein sequence ID" value="KAJ8428054.1"/>
    <property type="molecule type" value="Genomic_DNA"/>
</dbReference>
<evidence type="ECO:0008006" key="3">
    <source>
        <dbReference type="Google" id="ProtNLM"/>
    </source>
</evidence>
<dbReference type="PANTHER" id="PTHR46250:SF17">
    <property type="entry name" value="MYB_SANT-LIKE DOMAIN-CONTAINING PROTEIN"/>
    <property type="match status" value="1"/>
</dbReference>
<sequence>MVDNELQWLHQNNVDREKQGHDEALIEVLKDLVNGRISFKANNGFKLGFLNTVEEGVKPVSHNTSEFDILEAYSIIHDKVVGSCTSGFGWDSYMKTVVAENEVWKANVKDHPKALYYEDFYIIFGKDHATGQDTQGLEDIKNEATKKDVHESLSTQEPSERVKTSFGKFGNLCKRVSIFENLVKGLSEVASILSSKISATSSEISRIVGFDVELSEKCSKLNQELTMLELTTMERHRATRKIASELKIIDIYFQYPRCQKERMGARCAPWRYIDSLS</sequence>
<accession>A0A9Q1GYW3</accession>
<name>A0A9Q1GYW3_9CARY</name>
<organism evidence="1 2">
    <name type="scientific">Carnegiea gigantea</name>
    <dbReference type="NCBI Taxonomy" id="171969"/>
    <lineage>
        <taxon>Eukaryota</taxon>
        <taxon>Viridiplantae</taxon>
        <taxon>Streptophyta</taxon>
        <taxon>Embryophyta</taxon>
        <taxon>Tracheophyta</taxon>
        <taxon>Spermatophyta</taxon>
        <taxon>Magnoliopsida</taxon>
        <taxon>eudicotyledons</taxon>
        <taxon>Gunneridae</taxon>
        <taxon>Pentapetalae</taxon>
        <taxon>Caryophyllales</taxon>
        <taxon>Cactineae</taxon>
        <taxon>Cactaceae</taxon>
        <taxon>Cactoideae</taxon>
        <taxon>Echinocereeae</taxon>
        <taxon>Carnegiea</taxon>
    </lineage>
</organism>
<proteinExistence type="predicted"/>
<dbReference type="Proteomes" id="UP001153076">
    <property type="component" value="Unassembled WGS sequence"/>
</dbReference>
<evidence type="ECO:0000313" key="1">
    <source>
        <dbReference type="EMBL" id="KAJ8428054.1"/>
    </source>
</evidence>
<keyword evidence="2" id="KW-1185">Reference proteome</keyword>
<evidence type="ECO:0000313" key="2">
    <source>
        <dbReference type="Proteomes" id="UP001153076"/>
    </source>
</evidence>
<gene>
    <name evidence="1" type="ORF">Cgig2_030674</name>
</gene>
<reference evidence="1" key="1">
    <citation type="submission" date="2022-04" db="EMBL/GenBank/DDBJ databases">
        <title>Carnegiea gigantea Genome sequencing and assembly v2.</title>
        <authorList>
            <person name="Copetti D."/>
            <person name="Sanderson M.J."/>
            <person name="Burquez A."/>
            <person name="Wojciechowski M.F."/>
        </authorList>
    </citation>
    <scope>NUCLEOTIDE SEQUENCE</scope>
    <source>
        <strain evidence="1">SGP5-SGP5p</strain>
        <tissue evidence="1">Aerial part</tissue>
    </source>
</reference>
<dbReference type="PANTHER" id="PTHR46250">
    <property type="entry name" value="MYB/SANT-LIKE DNA-BINDING DOMAIN PROTEIN-RELATED"/>
    <property type="match status" value="1"/>
</dbReference>
<dbReference type="AlphaFoldDB" id="A0A9Q1GYW3"/>
<comment type="caution">
    <text evidence="1">The sequence shown here is derived from an EMBL/GenBank/DDBJ whole genome shotgun (WGS) entry which is preliminary data.</text>
</comment>
<protein>
    <recommendedName>
        <fullName evidence="3">Myb/SANT-like domain-containing protein</fullName>
    </recommendedName>
</protein>
<dbReference type="OrthoDB" id="618098at2759"/>